<dbReference type="RefSeq" id="WP_009867268.1">
    <property type="nucleotide sequence ID" value="NZ_JXSL01000027.1"/>
</dbReference>
<evidence type="ECO:0000313" key="1">
    <source>
        <dbReference type="EMBL" id="KIL98632.1"/>
    </source>
</evidence>
<gene>
    <name evidence="1" type="ORF">CCC_02082</name>
</gene>
<organism evidence="1 2">
    <name type="scientific">Paramagnetospirillum magnetotacticum MS-1</name>
    <dbReference type="NCBI Taxonomy" id="272627"/>
    <lineage>
        <taxon>Bacteria</taxon>
        <taxon>Pseudomonadati</taxon>
        <taxon>Pseudomonadota</taxon>
        <taxon>Alphaproteobacteria</taxon>
        <taxon>Rhodospirillales</taxon>
        <taxon>Magnetospirillaceae</taxon>
        <taxon>Paramagnetospirillum</taxon>
    </lineage>
</organism>
<dbReference type="OrthoDB" id="7335416at2"/>
<accession>A0A0C2UAY8</accession>
<proteinExistence type="predicted"/>
<name>A0A0C2UAY8_PARME</name>
<keyword evidence="2" id="KW-1185">Reference proteome</keyword>
<comment type="caution">
    <text evidence="1">The sequence shown here is derived from an EMBL/GenBank/DDBJ whole genome shotgun (WGS) entry which is preliminary data.</text>
</comment>
<protein>
    <submittedName>
        <fullName evidence="1">Uncharacterized protein</fullName>
    </submittedName>
</protein>
<dbReference type="Proteomes" id="UP000031971">
    <property type="component" value="Unassembled WGS sequence"/>
</dbReference>
<dbReference type="STRING" id="272627.CCC_02082"/>
<dbReference type="EMBL" id="JXSL01000027">
    <property type="protein sequence ID" value="KIL98632.1"/>
    <property type="molecule type" value="Genomic_DNA"/>
</dbReference>
<evidence type="ECO:0000313" key="2">
    <source>
        <dbReference type="Proteomes" id="UP000031971"/>
    </source>
</evidence>
<dbReference type="AlphaFoldDB" id="A0A0C2UAY8"/>
<sequence>MTGRGPEHLRKTTNVVLDALVRAAEQALHGHAIDMRTLEALVAELKDSVAFDDFYRRSYRELMEVVEGESIEQRRTNAFGRLMLHPLSPLFSEEKLDRVLVPNIFSFLHMVLGDEEAVAAERCGTIITQLKGELGDHFSWDNFYDDPEAKLIQWHVLVKISASFKRYDLRKDWFIKLMQYRPTTVSVASNAFVTKEHNPYDDPIQFGEREFCLFFHALFDPLQSLDRKDEAAFQKEFGADPHHLIGGFLVNLATCAI</sequence>
<reference evidence="1 2" key="1">
    <citation type="submission" date="2015-01" db="EMBL/GenBank/DDBJ databases">
        <title>Genome Sequence of Magnetospirillum magnetotacticum Strain MS-1.</title>
        <authorList>
            <person name="Marinov G.K."/>
            <person name="Smalley M.D."/>
            <person name="DeSalvo G."/>
        </authorList>
    </citation>
    <scope>NUCLEOTIDE SEQUENCE [LARGE SCALE GENOMIC DNA]</scope>
    <source>
        <strain evidence="1 2">MS-1</strain>
    </source>
</reference>